<accession>A0A9P7N2E3</accession>
<evidence type="ECO:0000256" key="1">
    <source>
        <dbReference type="ARBA" id="ARBA00004141"/>
    </source>
</evidence>
<dbReference type="InterPro" id="IPR050360">
    <property type="entry name" value="MFS_Sugar_Transporters"/>
</dbReference>
<dbReference type="PANTHER" id="PTHR48022:SF28">
    <property type="entry name" value="MAJOR FACILITATOR SUPERFAMILY (MFS) PROFILE DOMAIN-CONTAINING PROTEIN-RELATED"/>
    <property type="match status" value="1"/>
</dbReference>
<organism evidence="6 7">
    <name type="scientific">Claviceps pusilla</name>
    <dbReference type="NCBI Taxonomy" id="123648"/>
    <lineage>
        <taxon>Eukaryota</taxon>
        <taxon>Fungi</taxon>
        <taxon>Dikarya</taxon>
        <taxon>Ascomycota</taxon>
        <taxon>Pezizomycotina</taxon>
        <taxon>Sordariomycetes</taxon>
        <taxon>Hypocreomycetidae</taxon>
        <taxon>Hypocreales</taxon>
        <taxon>Clavicipitaceae</taxon>
        <taxon>Claviceps</taxon>
    </lineage>
</organism>
<evidence type="ECO:0000313" key="7">
    <source>
        <dbReference type="Proteomes" id="UP000748025"/>
    </source>
</evidence>
<dbReference type="OrthoDB" id="6612291at2759"/>
<keyword evidence="4 5" id="KW-0472">Membrane</keyword>
<dbReference type="Gene3D" id="1.20.1250.20">
    <property type="entry name" value="MFS general substrate transporter like domains"/>
    <property type="match status" value="1"/>
</dbReference>
<proteinExistence type="predicted"/>
<dbReference type="InterPro" id="IPR005828">
    <property type="entry name" value="MFS_sugar_transport-like"/>
</dbReference>
<dbReference type="GO" id="GO:0016020">
    <property type="term" value="C:membrane"/>
    <property type="evidence" value="ECO:0007669"/>
    <property type="project" value="UniProtKB-SubCell"/>
</dbReference>
<dbReference type="PANTHER" id="PTHR48022">
    <property type="entry name" value="PLASTIDIC GLUCOSE TRANSPORTER 4"/>
    <property type="match status" value="1"/>
</dbReference>
<reference evidence="6" key="1">
    <citation type="journal article" date="2020" name="bioRxiv">
        <title>Whole genome comparisons of ergot fungi reveals the divergence and evolution of species within the genus Claviceps are the result of varying mechanisms driving genome evolution and host range expansion.</title>
        <authorList>
            <person name="Wyka S.A."/>
            <person name="Mondo S.J."/>
            <person name="Liu M."/>
            <person name="Dettman J."/>
            <person name="Nalam V."/>
            <person name="Broders K.D."/>
        </authorList>
    </citation>
    <scope>NUCLEOTIDE SEQUENCE</scope>
    <source>
        <strain evidence="6">CCC 602</strain>
    </source>
</reference>
<gene>
    <name evidence="6" type="ORF">E4U43_005897</name>
</gene>
<keyword evidence="7" id="KW-1185">Reference proteome</keyword>
<evidence type="ECO:0000313" key="6">
    <source>
        <dbReference type="EMBL" id="KAG5985773.1"/>
    </source>
</evidence>
<dbReference type="InterPro" id="IPR036259">
    <property type="entry name" value="MFS_trans_sf"/>
</dbReference>
<comment type="caution">
    <text evidence="6">The sequence shown here is derived from an EMBL/GenBank/DDBJ whole genome shotgun (WGS) entry which is preliminary data.</text>
</comment>
<dbReference type="Pfam" id="PF00083">
    <property type="entry name" value="Sugar_tr"/>
    <property type="match status" value="1"/>
</dbReference>
<evidence type="ECO:0008006" key="8">
    <source>
        <dbReference type="Google" id="ProtNLM"/>
    </source>
</evidence>
<evidence type="ECO:0000256" key="4">
    <source>
        <dbReference type="ARBA" id="ARBA00023136"/>
    </source>
</evidence>
<evidence type="ECO:0000256" key="3">
    <source>
        <dbReference type="ARBA" id="ARBA00022989"/>
    </source>
</evidence>
<dbReference type="GO" id="GO:0005351">
    <property type="term" value="F:carbohydrate:proton symporter activity"/>
    <property type="evidence" value="ECO:0007669"/>
    <property type="project" value="TreeGrafter"/>
</dbReference>
<comment type="subcellular location">
    <subcellularLocation>
        <location evidence="1">Membrane</location>
        <topology evidence="1">Multi-pass membrane protein</topology>
    </subcellularLocation>
</comment>
<feature type="transmembrane region" description="Helical" evidence="5">
    <location>
        <begin position="15"/>
        <end position="36"/>
    </location>
</feature>
<name>A0A9P7N2E3_9HYPO</name>
<dbReference type="AlphaFoldDB" id="A0A9P7N2E3"/>
<keyword evidence="3 5" id="KW-1133">Transmembrane helix</keyword>
<sequence>MVVQVTPIAIDNIGWKTYVIFAALNATWVPIIYFVFPETKGLELEDVDSLFALCDDERRGRGRGRDMGHGTSHVVEAVGGREVVYPRGGLGEKEFCGSETA</sequence>
<keyword evidence="2 5" id="KW-0812">Transmembrane</keyword>
<evidence type="ECO:0000256" key="2">
    <source>
        <dbReference type="ARBA" id="ARBA00022692"/>
    </source>
</evidence>
<evidence type="ECO:0000256" key="5">
    <source>
        <dbReference type="SAM" id="Phobius"/>
    </source>
</evidence>
<protein>
    <recommendedName>
        <fullName evidence="8">Major facilitator superfamily (MFS) profile domain-containing protein</fullName>
    </recommendedName>
</protein>
<dbReference type="EMBL" id="SRPW01003937">
    <property type="protein sequence ID" value="KAG5985773.1"/>
    <property type="molecule type" value="Genomic_DNA"/>
</dbReference>
<dbReference type="Proteomes" id="UP000748025">
    <property type="component" value="Unassembled WGS sequence"/>
</dbReference>